<evidence type="ECO:0000313" key="16">
    <source>
        <dbReference type="Ensembl" id="ENSOSIP00000026509.1"/>
    </source>
</evidence>
<proteinExistence type="inferred from homology"/>
<accession>A0A8C7YEM0</accession>
<reference evidence="16" key="1">
    <citation type="submission" date="2025-08" db="UniProtKB">
        <authorList>
            <consortium name="Ensembl"/>
        </authorList>
    </citation>
    <scope>IDENTIFICATION</scope>
</reference>
<sequence length="100" mass="11275">MVLLMIGVLFCCGAGFFIRRRIYPSPLRDEPAFNVSFTRHPVATAGRRAPSAPPPQRTVRFGRVPPGFTYVMRSPYPPPPSYCSHPPPPYEQIFQNADKK</sequence>
<evidence type="ECO:0000256" key="1">
    <source>
        <dbReference type="ARBA" id="ARBA00004358"/>
    </source>
</evidence>
<reference evidence="16" key="2">
    <citation type="submission" date="2025-09" db="UniProtKB">
        <authorList>
            <consortium name="Ensembl"/>
        </authorList>
    </citation>
    <scope>IDENTIFICATION</scope>
</reference>
<evidence type="ECO:0000256" key="10">
    <source>
        <dbReference type="ARBA" id="ARBA00023163"/>
    </source>
</evidence>
<evidence type="ECO:0000256" key="15">
    <source>
        <dbReference type="ARBA" id="ARBA00035715"/>
    </source>
</evidence>
<dbReference type="GeneTree" id="ENSGT00390000015821"/>
<evidence type="ECO:0000256" key="13">
    <source>
        <dbReference type="ARBA" id="ARBA00035628"/>
    </source>
</evidence>
<comment type="subcellular location">
    <subcellularLocation>
        <location evidence="1">Cytoplasmic vesicle membrane</location>
        <topology evidence="1">Single-pass type I membrane protein</topology>
    </subcellularLocation>
    <subcellularLocation>
        <location evidence="13">Late endosome membrane</location>
        <topology evidence="13">Single-pass membrane protein</topology>
    </subcellularLocation>
    <subcellularLocation>
        <location evidence="2">Lysosome membrane</location>
        <topology evidence="2">Single-pass membrane protein</topology>
    </subcellularLocation>
</comment>
<dbReference type="GO" id="GO:0031902">
    <property type="term" value="C:late endosome membrane"/>
    <property type="evidence" value="ECO:0007669"/>
    <property type="project" value="UniProtKB-SubCell"/>
</dbReference>
<keyword evidence="6" id="KW-0967">Endosome</keyword>
<keyword evidence="8" id="KW-0805">Transcription regulation</keyword>
<keyword evidence="4" id="KW-0812">Transmembrane</keyword>
<dbReference type="PANTHER" id="PTHR14971">
    <property type="entry name" value="VESICULAR, OVEREXPRESSED IN CANCER, PROSURVIVAL PROTEIN 1"/>
    <property type="match status" value="1"/>
</dbReference>
<evidence type="ECO:0000256" key="3">
    <source>
        <dbReference type="ARBA" id="ARBA00006655"/>
    </source>
</evidence>
<dbReference type="GO" id="GO:0005765">
    <property type="term" value="C:lysosomal membrane"/>
    <property type="evidence" value="ECO:0007669"/>
    <property type="project" value="UniProtKB-SubCell"/>
</dbReference>
<name>A0A8C7YEM0_9TELE</name>
<keyword evidence="17" id="KW-1185">Reference proteome</keyword>
<dbReference type="InterPro" id="IPR026229">
    <property type="entry name" value="VOPP1"/>
</dbReference>
<dbReference type="PANTHER" id="PTHR14971:SF2">
    <property type="entry name" value="VESICULAR, OVEREXPRESSED IN CANCER, PROSURVIVAL PROTEIN 1"/>
    <property type="match status" value="1"/>
</dbReference>
<dbReference type="Proteomes" id="UP000694383">
    <property type="component" value="Unplaced"/>
</dbReference>
<evidence type="ECO:0000256" key="14">
    <source>
        <dbReference type="ARBA" id="ARBA00035708"/>
    </source>
</evidence>
<evidence type="ECO:0000256" key="5">
    <source>
        <dbReference type="ARBA" id="ARBA00022729"/>
    </source>
</evidence>
<evidence type="ECO:0000256" key="8">
    <source>
        <dbReference type="ARBA" id="ARBA00023015"/>
    </source>
</evidence>
<evidence type="ECO:0000256" key="7">
    <source>
        <dbReference type="ARBA" id="ARBA00022989"/>
    </source>
</evidence>
<keyword evidence="12" id="KW-0968">Cytoplasmic vesicle</keyword>
<dbReference type="AlphaFoldDB" id="A0A8C7YEM0"/>
<keyword evidence="7" id="KW-1133">Transmembrane helix</keyword>
<keyword evidence="11" id="KW-0458">Lysosome</keyword>
<evidence type="ECO:0000256" key="6">
    <source>
        <dbReference type="ARBA" id="ARBA00022753"/>
    </source>
</evidence>
<comment type="similarity">
    <text evidence="3">Belongs to the VOPP1/ECOP family.</text>
</comment>
<evidence type="ECO:0000256" key="4">
    <source>
        <dbReference type="ARBA" id="ARBA00022692"/>
    </source>
</evidence>
<evidence type="ECO:0000313" key="17">
    <source>
        <dbReference type="Proteomes" id="UP000694383"/>
    </source>
</evidence>
<evidence type="ECO:0000256" key="12">
    <source>
        <dbReference type="ARBA" id="ARBA00023329"/>
    </source>
</evidence>
<evidence type="ECO:0000256" key="9">
    <source>
        <dbReference type="ARBA" id="ARBA00023136"/>
    </source>
</evidence>
<keyword evidence="5" id="KW-0732">Signal</keyword>
<keyword evidence="10" id="KW-0804">Transcription</keyword>
<protein>
    <recommendedName>
        <fullName evidence="14">WW domain binding protein VOPP1</fullName>
    </recommendedName>
    <alternativeName>
        <fullName evidence="15">Vesicular, overexpressed in cancer, prosurvival protein 1</fullName>
    </alternativeName>
</protein>
<evidence type="ECO:0000256" key="11">
    <source>
        <dbReference type="ARBA" id="ARBA00023228"/>
    </source>
</evidence>
<dbReference type="Ensembl" id="ENSOSIT00000027955.1">
    <property type="protein sequence ID" value="ENSOSIP00000026509.1"/>
    <property type="gene ID" value="ENSOSIG00000013939.1"/>
</dbReference>
<evidence type="ECO:0000256" key="2">
    <source>
        <dbReference type="ARBA" id="ARBA00004363"/>
    </source>
</evidence>
<organism evidence="16 17">
    <name type="scientific">Oryzias sinensis</name>
    <name type="common">Chinese medaka</name>
    <dbReference type="NCBI Taxonomy" id="183150"/>
    <lineage>
        <taxon>Eukaryota</taxon>
        <taxon>Metazoa</taxon>
        <taxon>Chordata</taxon>
        <taxon>Craniata</taxon>
        <taxon>Vertebrata</taxon>
        <taxon>Euteleostomi</taxon>
        <taxon>Actinopterygii</taxon>
        <taxon>Neopterygii</taxon>
        <taxon>Teleostei</taxon>
        <taxon>Neoteleostei</taxon>
        <taxon>Acanthomorphata</taxon>
        <taxon>Ovalentaria</taxon>
        <taxon>Atherinomorphae</taxon>
        <taxon>Beloniformes</taxon>
        <taxon>Adrianichthyidae</taxon>
        <taxon>Oryziinae</taxon>
        <taxon>Oryzias</taxon>
    </lineage>
</organism>
<keyword evidence="9" id="KW-0472">Membrane</keyword>